<dbReference type="RefSeq" id="WP_142488889.1">
    <property type="nucleotide sequence ID" value="NZ_CP035382.1"/>
</dbReference>
<dbReference type="EMBL" id="CP035382">
    <property type="protein sequence ID" value="QDK19948.1"/>
    <property type="molecule type" value="Genomic_DNA"/>
</dbReference>
<accession>A0AAP9ALU8</accession>
<gene>
    <name evidence="1" type="ORF">ES815_17255</name>
</gene>
<sequence length="81" mass="8231">MRELNQQEIENVSGAGFIADAAAALGLGIGKVVDTGLGLIGVDVGTQPSEAAQTLGRGIGMIIETGVNTVSSIFNSLFRRG</sequence>
<name>A0AAP9ALU8_9ENTR</name>
<proteinExistence type="predicted"/>
<dbReference type="AlphaFoldDB" id="A0AAP9ALU8"/>
<evidence type="ECO:0000313" key="1">
    <source>
        <dbReference type="EMBL" id="QDK19948.1"/>
    </source>
</evidence>
<evidence type="ECO:0000313" key="2">
    <source>
        <dbReference type="Proteomes" id="UP000317812"/>
    </source>
</evidence>
<reference evidence="1 2" key="1">
    <citation type="submission" date="2019-01" db="EMBL/GenBank/DDBJ databases">
        <title>Florfenicol resistance in Enterobacteriaceae and whole-genome sequence analysis of florfenicol-resistant Leclercia adecarboxylata strain R25.</title>
        <authorList>
            <person name="Bao Q."/>
            <person name="Ying Y."/>
        </authorList>
    </citation>
    <scope>NUCLEOTIDE SEQUENCE [LARGE SCALE GENOMIC DNA]</scope>
    <source>
        <strain evidence="1 2">R25</strain>
    </source>
</reference>
<protein>
    <submittedName>
        <fullName evidence="1">Uncharacterized protein</fullName>
    </submittedName>
</protein>
<organism evidence="1 2">
    <name type="scientific">Leclercia adecarboxylata</name>
    <dbReference type="NCBI Taxonomy" id="83655"/>
    <lineage>
        <taxon>Bacteria</taxon>
        <taxon>Pseudomonadati</taxon>
        <taxon>Pseudomonadota</taxon>
        <taxon>Gammaproteobacteria</taxon>
        <taxon>Enterobacterales</taxon>
        <taxon>Enterobacteriaceae</taxon>
        <taxon>Leclercia</taxon>
    </lineage>
</organism>
<dbReference type="Proteomes" id="UP000317812">
    <property type="component" value="Chromosome"/>
</dbReference>